<dbReference type="InterPro" id="IPR022198">
    <property type="entry name" value="DUF3723"/>
</dbReference>
<comment type="caution">
    <text evidence="1">The sequence shown here is derived from an EMBL/GenBank/DDBJ whole genome shotgun (WGS) entry which is preliminary data.</text>
</comment>
<keyword evidence="2" id="KW-1185">Reference proteome</keyword>
<dbReference type="EMBL" id="VYYT01000007">
    <property type="protein sequence ID" value="KAK2778962.1"/>
    <property type="molecule type" value="Genomic_DNA"/>
</dbReference>
<gene>
    <name evidence="1" type="ORF">CKAH01_11553</name>
</gene>
<dbReference type="Proteomes" id="UP001281614">
    <property type="component" value="Unassembled WGS sequence"/>
</dbReference>
<dbReference type="Pfam" id="PF12520">
    <property type="entry name" value="DUF3723"/>
    <property type="match status" value="1"/>
</dbReference>
<sequence>MADCVRFHKGCAWLENCRELRNHCVGIVYVPLSYITFPRNVRRELNPAISSRLASILEQDFNHDTCENAIDGYIDDTEAATVARKVGLSPDELKDTIFNGRRLTLRHTITCVDGLHRVEAAKAAFGENAMWTVRLWYRPGTSLPTVLFDATTLQQLNRQAHQTPYSDGEVFRGICQLWTSGDIAEAQQWTLHLGVQKRLNIEKIRSNKKLLQSLSSLTAFPGLMNDLPLGSFHKHLALHCDTEIVCYLQHIHAVWTAITCGHPDAVDIITVQCLQGRAPGISASDRDFVEQAFDNRDVFARVHNPQLRSEIQTRVLQLRRLIPSLRSFQENMKLFSIAASIVSGLLLPSSWKSDQGTWTLDSVLQQTWIALVMQDLVAAFLGDLEVYQRIPDQLPDSQPIATEEENMEVDTHTGYLDEPSMMTGVTAVTEPHRSLQQQAQGTHRRQLSPIASLLTNREDARLVPDVQIVTARHSVQLLGQLPRESHTGSLVTPEYQEPHIAIPHISFSIFAVPLTNGSIHDGFLVL</sequence>
<evidence type="ECO:0000313" key="1">
    <source>
        <dbReference type="EMBL" id="KAK2778962.1"/>
    </source>
</evidence>
<reference evidence="1" key="1">
    <citation type="submission" date="2023-02" db="EMBL/GenBank/DDBJ databases">
        <title>Colletotrichum kahawae CIFC_Que2 genome sequencing and assembly.</title>
        <authorList>
            <person name="Baroncelli R."/>
        </authorList>
    </citation>
    <scope>NUCLEOTIDE SEQUENCE</scope>
    <source>
        <strain evidence="1">CIFC_Que2</strain>
    </source>
</reference>
<name>A0AAD9YUG5_COLKA</name>
<organism evidence="1 2">
    <name type="scientific">Colletotrichum kahawae</name>
    <name type="common">Coffee berry disease fungus</name>
    <dbReference type="NCBI Taxonomy" id="34407"/>
    <lineage>
        <taxon>Eukaryota</taxon>
        <taxon>Fungi</taxon>
        <taxon>Dikarya</taxon>
        <taxon>Ascomycota</taxon>
        <taxon>Pezizomycotina</taxon>
        <taxon>Sordariomycetes</taxon>
        <taxon>Hypocreomycetidae</taxon>
        <taxon>Glomerellales</taxon>
        <taxon>Glomerellaceae</taxon>
        <taxon>Colletotrichum</taxon>
        <taxon>Colletotrichum gloeosporioides species complex</taxon>
    </lineage>
</organism>
<evidence type="ECO:0000313" key="2">
    <source>
        <dbReference type="Proteomes" id="UP001281614"/>
    </source>
</evidence>
<dbReference type="AlphaFoldDB" id="A0AAD9YUG5"/>
<accession>A0AAD9YUG5</accession>
<proteinExistence type="predicted"/>
<protein>
    <submittedName>
        <fullName evidence="1">Uncharacterized protein</fullName>
    </submittedName>
</protein>